<feature type="compositionally biased region" description="Low complexity" evidence="9">
    <location>
        <begin position="619"/>
        <end position="628"/>
    </location>
</feature>
<dbReference type="Proteomes" id="UP000515131">
    <property type="component" value="Unplaced"/>
</dbReference>
<evidence type="ECO:0000313" key="12">
    <source>
        <dbReference type="RefSeq" id="XP_025773644.1"/>
    </source>
</evidence>
<feature type="compositionally biased region" description="Pro residues" evidence="9">
    <location>
        <begin position="41"/>
        <end position="50"/>
    </location>
</feature>
<dbReference type="PROSITE" id="PS51011">
    <property type="entry name" value="ARID"/>
    <property type="match status" value="1"/>
</dbReference>
<dbReference type="SMART" id="SM00501">
    <property type="entry name" value="BRIGHT"/>
    <property type="match status" value="1"/>
</dbReference>
<gene>
    <name evidence="12" type="primary">ARID5B</name>
</gene>
<dbReference type="SMART" id="SM01014">
    <property type="entry name" value="ARID"/>
    <property type="match status" value="1"/>
</dbReference>
<feature type="region of interest" description="Disordered" evidence="9">
    <location>
        <begin position="1051"/>
        <end position="1073"/>
    </location>
</feature>
<dbReference type="Gene3D" id="1.10.150.60">
    <property type="entry name" value="ARID DNA-binding domain"/>
    <property type="match status" value="1"/>
</dbReference>
<dbReference type="GeneID" id="112854406"/>
<dbReference type="KEGG" id="pcoo:112854406"/>
<keyword evidence="6" id="KW-0010">Activator</keyword>
<dbReference type="InterPro" id="IPR001606">
    <property type="entry name" value="ARID_dom"/>
</dbReference>
<keyword evidence="11" id="KW-1185">Reference proteome</keyword>
<comment type="similarity">
    <text evidence="2">Belongs to the ARID5B family.</text>
</comment>
<dbReference type="InterPro" id="IPR030408">
    <property type="entry name" value="ARID5B_ARID/BRIGHT_DNA-bd"/>
</dbReference>
<evidence type="ECO:0000256" key="4">
    <source>
        <dbReference type="ARBA" id="ARBA00023015"/>
    </source>
</evidence>
<evidence type="ECO:0000256" key="6">
    <source>
        <dbReference type="ARBA" id="ARBA00023159"/>
    </source>
</evidence>
<feature type="region of interest" description="Disordered" evidence="9">
    <location>
        <begin position="37"/>
        <end position="61"/>
    </location>
</feature>
<feature type="region of interest" description="Disordered" evidence="9">
    <location>
        <begin position="230"/>
        <end position="250"/>
    </location>
</feature>
<evidence type="ECO:0000256" key="1">
    <source>
        <dbReference type="ARBA" id="ARBA00004123"/>
    </source>
</evidence>
<dbReference type="Pfam" id="PF01388">
    <property type="entry name" value="ARID"/>
    <property type="match status" value="1"/>
</dbReference>
<dbReference type="CDD" id="cd16885">
    <property type="entry name" value="ARID_ARID5B"/>
    <property type="match status" value="1"/>
</dbReference>
<evidence type="ECO:0000256" key="8">
    <source>
        <dbReference type="ARBA" id="ARBA00023242"/>
    </source>
</evidence>
<feature type="domain" description="ARID" evidence="10">
    <location>
        <begin position="478"/>
        <end position="570"/>
    </location>
</feature>
<dbReference type="InterPro" id="IPR051232">
    <property type="entry name" value="ARID/SWI1_ChromRemod"/>
</dbReference>
<comment type="subcellular location">
    <subcellularLocation>
        <location evidence="1">Nucleus</location>
    </subcellularLocation>
</comment>
<feature type="region of interest" description="Disordered" evidence="9">
    <location>
        <begin position="572"/>
        <end position="767"/>
    </location>
</feature>
<dbReference type="PANTHER" id="PTHR13964">
    <property type="entry name" value="RBP-RELATED"/>
    <property type="match status" value="1"/>
</dbReference>
<evidence type="ECO:0000256" key="7">
    <source>
        <dbReference type="ARBA" id="ARBA00023163"/>
    </source>
</evidence>
<dbReference type="RefSeq" id="XP_025773644.1">
    <property type="nucleotide sequence ID" value="XM_025917859.1"/>
</dbReference>
<sequence length="1347" mass="148323">MEADSQLLHAKWTSSSAIFWDVWDRDGGGKGRGVCARPLAPRVPRPPCPDGAPGKGGEGQSFAGTFLGGRGGASRAPGRTPELTDLSAAIPTGGTILGRQCPRCGGEGGRAAAWQGFVFPKREQGPDAIRIQANKFGENVESSINSERREMEPNSSRVFRSPPLLDRLRGSDSPCGLHGPLHFLGAFQFHLEENQNLSLATFLCRCTPKDPVHSGLQLLWEERDQPATFLSNSKTFPPRRPPQGRNSRHGQDEVIAVSEKVIVKLEDLVKWVHSDFSKWRCGLQAGSVKTEALGRNGQKEALLKYRQSTLNSGLNFKDVLKEKADLGEDDEETNVIVLSYPQYCRYRSMLKRIQDKPSSILTDQFALALGGIAVVSKNPQILYCRDTFDHPTLIENESICDEFAPNLKGRPRKKKPCPQRRDSFSGVKDSNNNSDGKAVAKVKCEARSALSKPKNNPNNCKKVSNEEKPKVAIGEECRADEQAFLVALYKYMKERKTPIERIPYLGFKQINLWTMFQAAQKLGGYETITARRQWKHIYDELGGNPGSTSAATCTRRHYERLILPYERFIKGEEDKPLPPIKPRKQENSSQENENKTKVSGTKRIKHEIPKSKKEKENAPKPQESSEVSSEPEKEQETLNQKSITEPLPAADVKKKMEGYQDFAARPLGSRADPEKDNDIDQGADSEKVVEEVGEKGPPPPLPSAPPAPERGPAPVPGAGKQPLTSPSALVDSKQEPQPCCFTESPENDLQEAPFPGFPTTQPPLANQNEIEDDKLPAMADYIANCTVKVDQLGSDDIHNALKQTPKVLVVQSFDMFKDKDLTGPMNENHGLNYTPLLYSRGNPGIMSPLAKKKLLSQVSGASLSGSYPYGSPPPLISKKKLIARDDLCSGLSQAHHGQSTDHMAVSRPSVIQHVQSFRSKPSEDRKSISDIFKHDKLGRSDPYRCSLSKHHLSPLADSYVLKQEIQEGKEKLLEKRALPHSHMPSFLADFYSSPHLHSLYRHTEHHLHNEQTAKYPCRDMYRESENSSFPSHKHQDKLHGNYLASLHLQDKKSATAEAPTDDQPTDLSLPKNLHKPTGKVLGLAHSAPGPQESKGAPHFQVLNSQGRDCHPKACRVSPMTMSAPKKYPESLSRSGKPHHVRLENFRKIEGMVHPVLHRKSSPQNIGAARPIKRSLEDLDLVIAGKKARAVSPLDPSKEACAKEKASEPESEGGKAAHSAHSGGPSEGHKLPLSSPIFPGLYSGSLCGSGLNSRLPAGYSHSLQYLKNQTVLSPLMQPLAFHSLVMQRGIFTSPTNSQQLYRHLAAATPVGSSYGDLLHNSIYPLAAINPQAAFPSSQLSSVHPSTKL</sequence>
<dbReference type="PANTHER" id="PTHR13964:SF37">
    <property type="entry name" value="AT-RICH INTERACTIVE DOMAIN-CONTAINING PROTEIN 5B"/>
    <property type="match status" value="1"/>
</dbReference>
<feature type="compositionally biased region" description="Pro residues" evidence="9">
    <location>
        <begin position="696"/>
        <end position="715"/>
    </location>
</feature>
<dbReference type="CTD" id="84159"/>
<dbReference type="InterPro" id="IPR036431">
    <property type="entry name" value="ARID_dom_sf"/>
</dbReference>
<feature type="compositionally biased region" description="Basic and acidic residues" evidence="9">
    <location>
        <begin position="671"/>
        <end position="694"/>
    </location>
</feature>
<feature type="compositionally biased region" description="Polar residues" evidence="9">
    <location>
        <begin position="758"/>
        <end position="767"/>
    </location>
</feature>
<evidence type="ECO:0000259" key="10">
    <source>
        <dbReference type="PROSITE" id="PS51011"/>
    </source>
</evidence>
<proteinExistence type="inferred from homology"/>
<name>A0A6P6HD04_PUMCO</name>
<accession>A0A6P6HD04</accession>
<evidence type="ECO:0000256" key="5">
    <source>
        <dbReference type="ARBA" id="ARBA00023125"/>
    </source>
</evidence>
<feature type="compositionally biased region" description="Basic and acidic residues" evidence="9">
    <location>
        <begin position="606"/>
        <end position="618"/>
    </location>
</feature>
<dbReference type="GO" id="GO:0005634">
    <property type="term" value="C:nucleus"/>
    <property type="evidence" value="ECO:0007669"/>
    <property type="project" value="UniProtKB-SubCell"/>
</dbReference>
<keyword evidence="5" id="KW-0238">DNA-binding</keyword>
<organism evidence="11 12">
    <name type="scientific">Puma concolor</name>
    <name type="common">Mountain lion</name>
    <name type="synonym">Felis concolor</name>
    <dbReference type="NCBI Taxonomy" id="9696"/>
    <lineage>
        <taxon>Eukaryota</taxon>
        <taxon>Metazoa</taxon>
        <taxon>Chordata</taxon>
        <taxon>Craniata</taxon>
        <taxon>Vertebrata</taxon>
        <taxon>Euteleostomi</taxon>
        <taxon>Mammalia</taxon>
        <taxon>Eutheria</taxon>
        <taxon>Laurasiatheria</taxon>
        <taxon>Carnivora</taxon>
        <taxon>Feliformia</taxon>
        <taxon>Felidae</taxon>
        <taxon>Felinae</taxon>
        <taxon>Puma</taxon>
    </lineage>
</organism>
<feature type="region of interest" description="Disordered" evidence="9">
    <location>
        <begin position="410"/>
        <end position="438"/>
    </location>
</feature>
<dbReference type="FunFam" id="1.10.150.60:FF:000004">
    <property type="entry name" value="AT-rich interactive domain-containing protein 5B"/>
    <property type="match status" value="1"/>
</dbReference>
<dbReference type="GO" id="GO:0000976">
    <property type="term" value="F:transcription cis-regulatory region binding"/>
    <property type="evidence" value="ECO:0007669"/>
    <property type="project" value="TreeGrafter"/>
</dbReference>
<evidence type="ECO:0000256" key="3">
    <source>
        <dbReference type="ARBA" id="ARBA00013841"/>
    </source>
</evidence>
<keyword evidence="4" id="KW-0805">Transcription regulation</keyword>
<protein>
    <recommendedName>
        <fullName evidence="3">AT-rich interactive domain-containing protein 5B</fullName>
    </recommendedName>
</protein>
<reference evidence="12" key="1">
    <citation type="submission" date="2025-08" db="UniProtKB">
        <authorList>
            <consortium name="RefSeq"/>
        </authorList>
    </citation>
    <scope>IDENTIFICATION</scope>
    <source>
        <tissue evidence="12">Blood</tissue>
    </source>
</reference>
<dbReference type="GO" id="GO:0006357">
    <property type="term" value="P:regulation of transcription by RNA polymerase II"/>
    <property type="evidence" value="ECO:0007669"/>
    <property type="project" value="TreeGrafter"/>
</dbReference>
<evidence type="ECO:0000256" key="9">
    <source>
        <dbReference type="SAM" id="MobiDB-lite"/>
    </source>
</evidence>
<evidence type="ECO:0000313" key="11">
    <source>
        <dbReference type="Proteomes" id="UP000515131"/>
    </source>
</evidence>
<dbReference type="SUPFAM" id="SSF46774">
    <property type="entry name" value="ARID-like"/>
    <property type="match status" value="1"/>
</dbReference>
<keyword evidence="7" id="KW-0804">Transcription</keyword>
<evidence type="ECO:0000256" key="2">
    <source>
        <dbReference type="ARBA" id="ARBA00010608"/>
    </source>
</evidence>
<keyword evidence="8" id="KW-0539">Nucleus</keyword>
<feature type="region of interest" description="Disordered" evidence="9">
    <location>
        <begin position="1192"/>
        <end position="1229"/>
    </location>
</feature>
<feature type="compositionally biased region" description="Basic and acidic residues" evidence="9">
    <location>
        <begin position="1195"/>
        <end position="1214"/>
    </location>
</feature>